<protein>
    <submittedName>
        <fullName evidence="1">Uncharacterized protein</fullName>
    </submittedName>
</protein>
<dbReference type="Proteomes" id="UP000019027">
    <property type="component" value="Chromosome"/>
</dbReference>
<gene>
    <name evidence="1" type="ORF">TES1_1746</name>
</gene>
<keyword evidence="2" id="KW-1185">Reference proteome</keyword>
<dbReference type="GeneID" id="24907892"/>
<dbReference type="RefSeq" id="WP_042682125.1">
    <property type="nucleotide sequence ID" value="NZ_CP006965.1"/>
</dbReference>
<dbReference type="AlphaFoldDB" id="W0I4T5"/>
<organism evidence="1 2">
    <name type="scientific">Thermococcus paralvinellae</name>
    <dbReference type="NCBI Taxonomy" id="582419"/>
    <lineage>
        <taxon>Archaea</taxon>
        <taxon>Methanobacteriati</taxon>
        <taxon>Methanobacteriota</taxon>
        <taxon>Thermococci</taxon>
        <taxon>Thermococcales</taxon>
        <taxon>Thermococcaceae</taxon>
        <taxon>Thermococcus</taxon>
    </lineage>
</organism>
<accession>W0I4T5</accession>
<proteinExistence type="predicted"/>
<dbReference type="EMBL" id="CP006965">
    <property type="protein sequence ID" value="AHF81121.1"/>
    <property type="molecule type" value="Genomic_DNA"/>
</dbReference>
<reference evidence="1 2" key="1">
    <citation type="journal article" date="2014" name="Int. J. Syst. Evol. Microbiol.">
        <title>Thermococcus paralvinellae sp. nov. and Thermococcus cleftensis sp. nov. of hyperthermophilic heterotrophs from deep-sea hydrothermal vents.</title>
        <authorList>
            <person name="Hensley S.A."/>
            <person name="Jung J.H."/>
            <person name="Park C.S."/>
            <person name="Holden J.F."/>
        </authorList>
    </citation>
    <scope>NUCLEOTIDE SEQUENCE [LARGE SCALE GENOMIC DNA]</scope>
    <source>
        <strain evidence="1 2">ES1</strain>
    </source>
</reference>
<evidence type="ECO:0000313" key="1">
    <source>
        <dbReference type="EMBL" id="AHF81121.1"/>
    </source>
</evidence>
<dbReference type="KEGG" id="ths:TES1_1746"/>
<dbReference type="STRING" id="582419.TES1_1746"/>
<name>W0I4T5_9EURY</name>
<evidence type="ECO:0000313" key="2">
    <source>
        <dbReference type="Proteomes" id="UP000019027"/>
    </source>
</evidence>
<sequence length="371" mass="42513">MNPEILEVLYRYTQIALTDEFQKHVHKLSERLEKGIKRGYSKKKREEKIVSMIENIVNSIGSFSTTGHEPNSFLISTESIFIHGQKSIVEFDYYGNRTQREFGDIIFIVSVVYKNKKFFEKMTINQVKKANKNPSSWSFSSKENLEQLYLLSRFPPFKGVSGIIPKKKIWLPNYSKCLGTHGLLYPPGDFAVISSRLLERIIPSKRTIKLADLVNLHRVELYSPIGFNNCIDDWIELCIHLCLKGCLPTLCSSNCWGRLPVLSSSCIAYNILEFAEKYLLSLIGELIYGYSINYNKQAFEFLHSIMSTIKTLASKEDTWGKYSQLVDLFYKYKYAKNNGINPDPNIQFNDLPIDGGGIGIVYTTISLGREL</sequence>
<dbReference type="HOGENOM" id="CLU_745188_0_0_2"/>